<dbReference type="EMBL" id="FN654423">
    <property type="protein sequence ID" value="CBY33509.1"/>
    <property type="molecule type" value="Genomic_DNA"/>
</dbReference>
<accession>E4X7Z6</accession>
<dbReference type="InParanoid" id="E4X7Z6"/>
<dbReference type="InterPro" id="IPR036822">
    <property type="entry name" value="CutC-like_dom_sf"/>
</dbReference>
<evidence type="ECO:0000313" key="5">
    <source>
        <dbReference type="Proteomes" id="UP000001307"/>
    </source>
</evidence>
<dbReference type="OrthoDB" id="7392499at2759"/>
<dbReference type="GO" id="GO:0005507">
    <property type="term" value="F:copper ion binding"/>
    <property type="evidence" value="ECO:0007669"/>
    <property type="project" value="TreeGrafter"/>
</dbReference>
<reference evidence="3" key="1">
    <citation type="journal article" date="2010" name="Science">
        <title>Plasticity of animal genome architecture unmasked by rapid evolution of a pelagic tunicate.</title>
        <authorList>
            <person name="Denoeud F."/>
            <person name="Henriet S."/>
            <person name="Mungpakdee S."/>
            <person name="Aury J.M."/>
            <person name="Da Silva C."/>
            <person name="Brinkmann H."/>
            <person name="Mikhaleva J."/>
            <person name="Olsen L.C."/>
            <person name="Jubin C."/>
            <person name="Canestro C."/>
            <person name="Bouquet J.M."/>
            <person name="Danks G."/>
            <person name="Poulain J."/>
            <person name="Campsteijn C."/>
            <person name="Adamski M."/>
            <person name="Cross I."/>
            <person name="Yadetie F."/>
            <person name="Muffato M."/>
            <person name="Louis A."/>
            <person name="Butcher S."/>
            <person name="Tsagkogeorga G."/>
            <person name="Konrad A."/>
            <person name="Singh S."/>
            <person name="Jensen M.F."/>
            <person name="Cong E.H."/>
            <person name="Eikeseth-Otteraa H."/>
            <person name="Noel B."/>
            <person name="Anthouard V."/>
            <person name="Porcel B.M."/>
            <person name="Kachouri-Lafond R."/>
            <person name="Nishino A."/>
            <person name="Ugolini M."/>
            <person name="Chourrout P."/>
            <person name="Nishida H."/>
            <person name="Aasland R."/>
            <person name="Huzurbazar S."/>
            <person name="Westhof E."/>
            <person name="Delsuc F."/>
            <person name="Lehrach H."/>
            <person name="Reinhardt R."/>
            <person name="Weissenbach J."/>
            <person name="Roy S.W."/>
            <person name="Artiguenave F."/>
            <person name="Postlethwait J.H."/>
            <person name="Manak J.R."/>
            <person name="Thompson E.M."/>
            <person name="Jaillon O."/>
            <person name="Du Pasquier L."/>
            <person name="Boudinot P."/>
            <person name="Liberles D.A."/>
            <person name="Volff J.N."/>
            <person name="Philippe H."/>
            <person name="Lenhard B."/>
            <person name="Roest Crollius H."/>
            <person name="Wincker P."/>
            <person name="Chourrout D."/>
        </authorList>
    </citation>
    <scope>NUCLEOTIDE SEQUENCE [LARGE SCALE GENOMIC DNA]</scope>
</reference>
<comment type="similarity">
    <text evidence="1">Belongs to the CutC family.</text>
</comment>
<dbReference type="AlphaFoldDB" id="E4X7Z6"/>
<evidence type="ECO:0000256" key="2">
    <source>
        <dbReference type="ARBA" id="ARBA00019014"/>
    </source>
</evidence>
<dbReference type="EMBL" id="FN653028">
    <property type="protein sequence ID" value="CBY18819.1"/>
    <property type="molecule type" value="Genomic_DNA"/>
</dbReference>
<dbReference type="SUPFAM" id="SSF110395">
    <property type="entry name" value="CutC-like"/>
    <property type="match status" value="1"/>
</dbReference>
<dbReference type="PANTHER" id="PTHR12598">
    <property type="entry name" value="COPPER HOMEOSTASIS PROTEIN CUTC"/>
    <property type="match status" value="1"/>
</dbReference>
<evidence type="ECO:0000313" key="4">
    <source>
        <dbReference type="EMBL" id="CBY33509.1"/>
    </source>
</evidence>
<organism evidence="3">
    <name type="scientific">Oikopleura dioica</name>
    <name type="common">Tunicate</name>
    <dbReference type="NCBI Taxonomy" id="34765"/>
    <lineage>
        <taxon>Eukaryota</taxon>
        <taxon>Metazoa</taxon>
        <taxon>Chordata</taxon>
        <taxon>Tunicata</taxon>
        <taxon>Appendicularia</taxon>
        <taxon>Copelata</taxon>
        <taxon>Oikopleuridae</taxon>
        <taxon>Oikopleura</taxon>
    </lineage>
</organism>
<protein>
    <recommendedName>
        <fullName evidence="2">Copper homeostasis protein cutC homolog</fullName>
    </recommendedName>
</protein>
<evidence type="ECO:0000313" key="3">
    <source>
        <dbReference type="EMBL" id="CBY18819.1"/>
    </source>
</evidence>
<dbReference type="Proteomes" id="UP000001307">
    <property type="component" value="Unassembled WGS sequence"/>
</dbReference>
<dbReference type="Gene3D" id="3.20.20.380">
    <property type="entry name" value="Copper homeostasis (CutC) domain"/>
    <property type="match status" value="1"/>
</dbReference>
<name>E4X7Z6_OIKDI</name>
<keyword evidence="5" id="KW-1185">Reference proteome</keyword>
<proteinExistence type="inferred from homology"/>
<dbReference type="PANTHER" id="PTHR12598:SF0">
    <property type="entry name" value="COPPER HOMEOSTASIS PROTEIN CUTC HOMOLOG"/>
    <property type="match status" value="1"/>
</dbReference>
<sequence>MKADVEICVETFESVQAAVKGGADRVELCSALELGGLTPSAALLEMIKREYPNLSVFCLIRCRTGGFSYTGTELQLMKDEIQILEKAGADGFVIGCLTDINSSGSIVVSGEATENLTSASKKPFTFHRAFDVSTGSFEKDIELIAKSGCDYVLTSGRASITNNPAVAFENISQLSTICKKNNVKLMIGGGVNEANAADILALGVDFIHGSFSLKEFFENDIFHLGTVHKSDAALISRIAKLCSS</sequence>
<gene>
    <name evidence="3" type="ORF">GSOID_T00003687001</name>
    <name evidence="4" type="ORF">GSOID_T00021429001</name>
</gene>
<dbReference type="InterPro" id="IPR005627">
    <property type="entry name" value="CutC-like"/>
</dbReference>
<evidence type="ECO:0000256" key="1">
    <source>
        <dbReference type="ARBA" id="ARBA00007768"/>
    </source>
</evidence>
<dbReference type="Pfam" id="PF03932">
    <property type="entry name" value="CutC"/>
    <property type="match status" value="1"/>
</dbReference>
<dbReference type="Proteomes" id="UP000011014">
    <property type="component" value="Unassembled WGS sequence"/>
</dbReference>